<name>A0A8S9XPX5_APOLU</name>
<dbReference type="AlphaFoldDB" id="A0A8S9XPX5"/>
<organism evidence="1 2">
    <name type="scientific">Apolygus lucorum</name>
    <name type="common">Small green plant bug</name>
    <name type="synonym">Lygocoris lucorum</name>
    <dbReference type="NCBI Taxonomy" id="248454"/>
    <lineage>
        <taxon>Eukaryota</taxon>
        <taxon>Metazoa</taxon>
        <taxon>Ecdysozoa</taxon>
        <taxon>Arthropoda</taxon>
        <taxon>Hexapoda</taxon>
        <taxon>Insecta</taxon>
        <taxon>Pterygota</taxon>
        <taxon>Neoptera</taxon>
        <taxon>Paraneoptera</taxon>
        <taxon>Hemiptera</taxon>
        <taxon>Heteroptera</taxon>
        <taxon>Panheteroptera</taxon>
        <taxon>Cimicomorpha</taxon>
        <taxon>Miridae</taxon>
        <taxon>Mirini</taxon>
        <taxon>Apolygus</taxon>
    </lineage>
</organism>
<accession>A0A8S9XPX5</accession>
<evidence type="ECO:0000313" key="1">
    <source>
        <dbReference type="EMBL" id="KAF6209655.1"/>
    </source>
</evidence>
<dbReference type="EMBL" id="WIXP02000006">
    <property type="protein sequence ID" value="KAF6209655.1"/>
    <property type="molecule type" value="Genomic_DNA"/>
</dbReference>
<protein>
    <submittedName>
        <fullName evidence="1">Uncharacterized protein</fullName>
    </submittedName>
</protein>
<proteinExistence type="predicted"/>
<gene>
    <name evidence="1" type="ORF">GE061_015403</name>
</gene>
<keyword evidence="2" id="KW-1185">Reference proteome</keyword>
<comment type="caution">
    <text evidence="1">The sequence shown here is derived from an EMBL/GenBank/DDBJ whole genome shotgun (WGS) entry which is preliminary data.</text>
</comment>
<sequence length="73" mass="8188">MCGARQMLATWRIFVSFEVGQKTDSALSIPKHQYLAFAKRPSTPLGNWRTSAQCLANAECVERALHITDITHL</sequence>
<evidence type="ECO:0000313" key="2">
    <source>
        <dbReference type="Proteomes" id="UP000466442"/>
    </source>
</evidence>
<dbReference type="Proteomes" id="UP000466442">
    <property type="component" value="Unassembled WGS sequence"/>
</dbReference>
<reference evidence="1" key="1">
    <citation type="journal article" date="2021" name="Mol. Ecol. Resour.">
        <title>Apolygus lucorum genome provides insights into omnivorousness and mesophyll feeding.</title>
        <authorList>
            <person name="Liu Y."/>
            <person name="Liu H."/>
            <person name="Wang H."/>
            <person name="Huang T."/>
            <person name="Liu B."/>
            <person name="Yang B."/>
            <person name="Yin L."/>
            <person name="Li B."/>
            <person name="Zhang Y."/>
            <person name="Zhang S."/>
            <person name="Jiang F."/>
            <person name="Zhang X."/>
            <person name="Ren Y."/>
            <person name="Wang B."/>
            <person name="Wang S."/>
            <person name="Lu Y."/>
            <person name="Wu K."/>
            <person name="Fan W."/>
            <person name="Wang G."/>
        </authorList>
    </citation>
    <scope>NUCLEOTIDE SEQUENCE</scope>
    <source>
        <strain evidence="1">12Hb</strain>
    </source>
</reference>